<dbReference type="GO" id="GO:0046872">
    <property type="term" value="F:metal ion binding"/>
    <property type="evidence" value="ECO:0007669"/>
    <property type="project" value="UniProtKB-KW"/>
</dbReference>
<evidence type="ECO:0000256" key="8">
    <source>
        <dbReference type="ARBA" id="ARBA00022833"/>
    </source>
</evidence>
<evidence type="ECO:0000313" key="15">
    <source>
        <dbReference type="Proteomes" id="UP000467305"/>
    </source>
</evidence>
<comment type="subcellular location">
    <subcellularLocation>
        <location evidence="2">Cell membrane</location>
        <topology evidence="2">Multi-pass membrane protein</topology>
    </subcellularLocation>
</comment>
<keyword evidence="15" id="KW-1185">Reference proteome</keyword>
<feature type="transmembrane region" description="Helical" evidence="12">
    <location>
        <begin position="69"/>
        <end position="89"/>
    </location>
</feature>
<name>A0A7J5AP33_9FLAO</name>
<dbReference type="GO" id="GO:0004222">
    <property type="term" value="F:metalloendopeptidase activity"/>
    <property type="evidence" value="ECO:0007669"/>
    <property type="project" value="InterPro"/>
</dbReference>
<comment type="cofactor">
    <cofactor evidence="1">
        <name>Zn(2+)</name>
        <dbReference type="ChEBI" id="CHEBI:29105"/>
    </cofactor>
</comment>
<accession>A0A7J5AP33</accession>
<dbReference type="Pfam" id="PF01435">
    <property type="entry name" value="Peptidase_M48"/>
    <property type="match status" value="1"/>
</dbReference>
<evidence type="ECO:0000256" key="11">
    <source>
        <dbReference type="ARBA" id="ARBA00023136"/>
    </source>
</evidence>
<sequence length="1276" mass="147054">MSSFYTRMSAKVPTGLTQPTKSFKKHVWFSILGLFLFIVLYFSLTIWFAKLAYNLFIDANNFDGHFWNYLLAAGFGFLSLFMIKSLFFLDKKEKNPMQLYINKEDEPLLFDYLYKLADEAGAPRPHKVFLTDRVNASVSYDISFLNLLIPSKKNLEIGLGLVNVLSLGEFKAVLAHEFGHFAQKSMLLGRYVYVAQRVAHKIITKRDAFDSFLAGLSSIDIRISWVGWILSILVWAIRSLIEVCFSVVIIAERALSREMEFQADLVAVSLTGSDALIHALYKLQIADEAYANTITCINDDLQDKKAIEDMYVLQTNYIQQMAKVLDNPSYGKSPEIPQENREKHRIFTSAKYNPPKMWETHPADIDRENNAKKTYIYEPIDNRVSWDLFSKPSFYRKELTSRIIKTSKVETTLISNDDSIKKQNDTYFDWLFLNPKYHSTFFQRQPFLNFKTSDLLFEADVPSKPTKDDFDKLYPKSISSKISLLQEIQQEIAALIISQNEAITIEKRRIWHRGNEVKRNEIPDLLDSLNKEADEIQQELIAHDKRCRTLHFKASNHINGEVGIYLKELTKLVHYSEHSISSIDDIRNSFNHTLIIALADGNVSTSELVDILKLANEYYGVLRRIYLHGNEIKLSTELLKNMNIESYSSLFEEFKLTPPDKENINNWVNVIDGWSNVAINALQKLRNESLELLLETEESVKNAYLKQQQLDIKASSFSIPEKYDTLVTGNERKVKQELSMWDRFIVGDGLIPSIAKFGISASIVFAALFYGNYSQKLPLYIYNGLQTNVNVSLNNDTYYIPPNTSKKLQLNYGEKYHTITTTLEGDIIEEDDFEFNDHSAHIYNIANAGVFMEYPIFYGYNYTPSGINERSFLGAKKWFSTKVDYILEEPPTSISLSSSSSGEKRHALHAYSDIAPESIMSMVSDSIQLNNVIKTHSKWDHEDSKYLVMWMYYLNQVPNGIDIPKSRLIKNPTELISLRAMQDLSDSLSHKSICEKNTQLLLDSPNNPDYFYLATRCIENESEKNSQFIKGFEKWENHNWLAYAAGNCYSEIGAYTKAYKAFDAVKNKGLQELIANNAERIKRVLNNTLKEKKYTTIIDNEEINYYNSLETGNIEEKSTNPDYVYYLLHKGEINKAYELAQKFEESKTYALRLIGASKGATKRMITSALNISDKEGVNLNNVWSTLALSIKNKKDYQQFLSFFEPIKLNQKYINKLVSLIKSKKYTQVDKHISKLDLRWKAQTYIMANIILDGDIPQKWKQFYKGALFANEKPYLL</sequence>
<feature type="transmembrane region" description="Helical" evidence="12">
    <location>
        <begin position="27"/>
        <end position="49"/>
    </location>
</feature>
<dbReference type="PANTHER" id="PTHR43221:SF1">
    <property type="entry name" value="PROTEASE HTPX"/>
    <property type="match status" value="1"/>
</dbReference>
<keyword evidence="11 12" id="KW-0472">Membrane</keyword>
<evidence type="ECO:0000313" key="14">
    <source>
        <dbReference type="EMBL" id="KAB1159272.1"/>
    </source>
</evidence>
<dbReference type="Proteomes" id="UP000467305">
    <property type="component" value="Unassembled WGS sequence"/>
</dbReference>
<evidence type="ECO:0000256" key="10">
    <source>
        <dbReference type="ARBA" id="ARBA00023049"/>
    </source>
</evidence>
<dbReference type="GO" id="GO:0006508">
    <property type="term" value="P:proteolysis"/>
    <property type="evidence" value="ECO:0007669"/>
    <property type="project" value="UniProtKB-KW"/>
</dbReference>
<organism evidence="14 15">
    <name type="scientific">Tenacibaculum aiptasiae</name>
    <dbReference type="NCBI Taxonomy" id="426481"/>
    <lineage>
        <taxon>Bacteria</taxon>
        <taxon>Pseudomonadati</taxon>
        <taxon>Bacteroidota</taxon>
        <taxon>Flavobacteriia</taxon>
        <taxon>Flavobacteriales</taxon>
        <taxon>Flavobacteriaceae</taxon>
        <taxon>Tenacibaculum</taxon>
    </lineage>
</organism>
<evidence type="ECO:0000259" key="13">
    <source>
        <dbReference type="Pfam" id="PF01435"/>
    </source>
</evidence>
<dbReference type="InterPro" id="IPR050083">
    <property type="entry name" value="HtpX_protease"/>
</dbReference>
<evidence type="ECO:0000256" key="9">
    <source>
        <dbReference type="ARBA" id="ARBA00022989"/>
    </source>
</evidence>
<evidence type="ECO:0000256" key="4">
    <source>
        <dbReference type="ARBA" id="ARBA00022670"/>
    </source>
</evidence>
<evidence type="ECO:0000256" key="6">
    <source>
        <dbReference type="ARBA" id="ARBA00022723"/>
    </source>
</evidence>
<dbReference type="PANTHER" id="PTHR43221">
    <property type="entry name" value="PROTEASE HTPX"/>
    <property type="match status" value="1"/>
</dbReference>
<evidence type="ECO:0000256" key="7">
    <source>
        <dbReference type="ARBA" id="ARBA00022801"/>
    </source>
</evidence>
<dbReference type="RefSeq" id="WP_150898491.1">
    <property type="nucleotide sequence ID" value="NZ_WAAU01000008.1"/>
</dbReference>
<gene>
    <name evidence="14" type="ORF">F7018_02885</name>
</gene>
<dbReference type="OrthoDB" id="9789270at2"/>
<dbReference type="InterPro" id="IPR001915">
    <property type="entry name" value="Peptidase_M48"/>
</dbReference>
<dbReference type="AlphaFoldDB" id="A0A7J5AP33"/>
<evidence type="ECO:0000256" key="2">
    <source>
        <dbReference type="ARBA" id="ARBA00004651"/>
    </source>
</evidence>
<dbReference type="EMBL" id="WAAU01000008">
    <property type="protein sequence ID" value="KAB1159272.1"/>
    <property type="molecule type" value="Genomic_DNA"/>
</dbReference>
<keyword evidence="7" id="KW-0378">Hydrolase</keyword>
<keyword evidence="6" id="KW-0479">Metal-binding</keyword>
<comment type="caution">
    <text evidence="14">The sequence shown here is derived from an EMBL/GenBank/DDBJ whole genome shotgun (WGS) entry which is preliminary data.</text>
</comment>
<keyword evidence="10 14" id="KW-0482">Metalloprotease</keyword>
<evidence type="ECO:0000256" key="1">
    <source>
        <dbReference type="ARBA" id="ARBA00001947"/>
    </source>
</evidence>
<keyword evidence="3" id="KW-1003">Cell membrane</keyword>
<keyword evidence="9 12" id="KW-1133">Transmembrane helix</keyword>
<protein>
    <submittedName>
        <fullName evidence="14">M48 family metalloprotease</fullName>
    </submittedName>
</protein>
<proteinExistence type="predicted"/>
<evidence type="ECO:0000256" key="12">
    <source>
        <dbReference type="SAM" id="Phobius"/>
    </source>
</evidence>
<dbReference type="Gene3D" id="3.30.2010.10">
    <property type="entry name" value="Metalloproteases ('zincins'), catalytic domain"/>
    <property type="match status" value="1"/>
</dbReference>
<reference evidence="14 15" key="1">
    <citation type="submission" date="2019-09" db="EMBL/GenBank/DDBJ databases">
        <authorList>
            <person name="Cao W.R."/>
        </authorList>
    </citation>
    <scope>NUCLEOTIDE SEQUENCE [LARGE SCALE GENOMIC DNA]</scope>
    <source>
        <strain evidence="15">a4</strain>
    </source>
</reference>
<feature type="transmembrane region" description="Helical" evidence="12">
    <location>
        <begin position="225"/>
        <end position="251"/>
    </location>
</feature>
<evidence type="ECO:0000256" key="5">
    <source>
        <dbReference type="ARBA" id="ARBA00022692"/>
    </source>
</evidence>
<feature type="domain" description="Peptidase M48" evidence="13">
    <location>
        <begin position="157"/>
        <end position="373"/>
    </location>
</feature>
<dbReference type="GO" id="GO:0005886">
    <property type="term" value="C:plasma membrane"/>
    <property type="evidence" value="ECO:0007669"/>
    <property type="project" value="UniProtKB-SubCell"/>
</dbReference>
<dbReference type="CDD" id="cd07328">
    <property type="entry name" value="M48_Ste24p_like"/>
    <property type="match status" value="1"/>
</dbReference>
<evidence type="ECO:0000256" key="3">
    <source>
        <dbReference type="ARBA" id="ARBA00022475"/>
    </source>
</evidence>
<keyword evidence="4 14" id="KW-0645">Protease</keyword>
<keyword evidence="5 12" id="KW-0812">Transmembrane</keyword>
<keyword evidence="8" id="KW-0862">Zinc</keyword>